<dbReference type="InterPro" id="IPR027417">
    <property type="entry name" value="P-loop_NTPase"/>
</dbReference>
<evidence type="ECO:0000256" key="1">
    <source>
        <dbReference type="ARBA" id="ARBA00047984"/>
    </source>
</evidence>
<comment type="caution">
    <text evidence="2">The sequence shown here is derived from an EMBL/GenBank/DDBJ whole genome shotgun (WGS) entry which is preliminary data.</text>
</comment>
<gene>
    <name evidence="2" type="ORF">O181_040295</name>
</gene>
<dbReference type="Gene3D" id="3.40.50.300">
    <property type="entry name" value="P-loop containing nucleotide triphosphate hydrolases"/>
    <property type="match status" value="2"/>
</dbReference>
<dbReference type="Proteomes" id="UP000765509">
    <property type="component" value="Unassembled WGS sequence"/>
</dbReference>
<accession>A0A9Q3DCY2</accession>
<comment type="catalytic activity">
    <reaction evidence="1">
        <text>ATP + H2O = ADP + phosphate + H(+)</text>
        <dbReference type="Rhea" id="RHEA:13065"/>
        <dbReference type="ChEBI" id="CHEBI:15377"/>
        <dbReference type="ChEBI" id="CHEBI:15378"/>
        <dbReference type="ChEBI" id="CHEBI:30616"/>
        <dbReference type="ChEBI" id="CHEBI:43474"/>
        <dbReference type="ChEBI" id="CHEBI:456216"/>
        <dbReference type="EC" id="3.6.4.13"/>
    </reaction>
</comment>
<evidence type="ECO:0000313" key="2">
    <source>
        <dbReference type="EMBL" id="MBW0500580.1"/>
    </source>
</evidence>
<reference evidence="2" key="1">
    <citation type="submission" date="2021-03" db="EMBL/GenBank/DDBJ databases">
        <title>Draft genome sequence of rust myrtle Austropuccinia psidii MF-1, a brazilian biotype.</title>
        <authorList>
            <person name="Quecine M.C."/>
            <person name="Pachon D.M.R."/>
            <person name="Bonatelli M.L."/>
            <person name="Correr F.H."/>
            <person name="Franceschini L.M."/>
            <person name="Leite T.F."/>
            <person name="Margarido G.R.A."/>
            <person name="Almeida C.A."/>
            <person name="Ferrarezi J.A."/>
            <person name="Labate C.A."/>
        </authorList>
    </citation>
    <scope>NUCLEOTIDE SEQUENCE</scope>
    <source>
        <strain evidence="2">MF-1</strain>
    </source>
</reference>
<dbReference type="SUPFAM" id="SSF52540">
    <property type="entry name" value="P-loop containing nucleoside triphosphate hydrolases"/>
    <property type="match status" value="1"/>
</dbReference>
<dbReference type="FunFam" id="3.40.50.300:FF:004188">
    <property type="entry name" value="Adenosinetriphosphatase"/>
    <property type="match status" value="1"/>
</dbReference>
<evidence type="ECO:0000313" key="3">
    <source>
        <dbReference type="Proteomes" id="UP000765509"/>
    </source>
</evidence>
<name>A0A9Q3DCY2_9BASI</name>
<keyword evidence="3" id="KW-1185">Reference proteome</keyword>
<dbReference type="GO" id="GO:0003724">
    <property type="term" value="F:RNA helicase activity"/>
    <property type="evidence" value="ECO:0007669"/>
    <property type="project" value="UniProtKB-EC"/>
</dbReference>
<dbReference type="GO" id="GO:0071013">
    <property type="term" value="C:catalytic step 2 spliceosome"/>
    <property type="evidence" value="ECO:0007669"/>
    <property type="project" value="TreeGrafter"/>
</dbReference>
<proteinExistence type="predicted"/>
<dbReference type="GO" id="GO:0003723">
    <property type="term" value="F:RNA binding"/>
    <property type="evidence" value="ECO:0007669"/>
    <property type="project" value="TreeGrafter"/>
</dbReference>
<sequence>MLVEARVADKVGVRVGDAVVYSIWFEDCTSGKTVIEYMTNRMLLREFMTEPNLAGYTPMIIDKPRECTLSTDILLGLVKDMARFRPDFWLLISSATMNAAKFWEYFDDAPIFNIPGRMYPVDLLYTTNPEANYFHAAVTTVFQIHTTQPKGDILVFFTGQNEIEGAQEILEETCQDLANKIGELVICPIHICQFTD</sequence>
<dbReference type="PANTHER" id="PTHR18934:SF83">
    <property type="entry name" value="PRE-MRNA-SPLICING FACTOR ATP-DEPENDENT RNA HELICASE DHX16"/>
    <property type="match status" value="1"/>
</dbReference>
<dbReference type="OrthoDB" id="2967416at2759"/>
<dbReference type="EMBL" id="AVOT02015894">
    <property type="protein sequence ID" value="MBW0500580.1"/>
    <property type="molecule type" value="Genomic_DNA"/>
</dbReference>
<protein>
    <submittedName>
        <fullName evidence="2">Uncharacterized protein</fullName>
    </submittedName>
</protein>
<dbReference type="PANTHER" id="PTHR18934">
    <property type="entry name" value="ATP-DEPENDENT RNA HELICASE"/>
    <property type="match status" value="1"/>
</dbReference>
<dbReference type="AlphaFoldDB" id="A0A9Q3DCY2"/>
<organism evidence="2 3">
    <name type="scientific">Austropuccinia psidii MF-1</name>
    <dbReference type="NCBI Taxonomy" id="1389203"/>
    <lineage>
        <taxon>Eukaryota</taxon>
        <taxon>Fungi</taxon>
        <taxon>Dikarya</taxon>
        <taxon>Basidiomycota</taxon>
        <taxon>Pucciniomycotina</taxon>
        <taxon>Pucciniomycetes</taxon>
        <taxon>Pucciniales</taxon>
        <taxon>Sphaerophragmiaceae</taxon>
        <taxon>Austropuccinia</taxon>
    </lineage>
</organism>